<proteinExistence type="predicted"/>
<reference evidence="1" key="1">
    <citation type="submission" date="2020-03" db="EMBL/GenBank/DDBJ databases">
        <title>The deep terrestrial virosphere.</title>
        <authorList>
            <person name="Holmfeldt K."/>
            <person name="Nilsson E."/>
            <person name="Simone D."/>
            <person name="Lopez-Fernandez M."/>
            <person name="Wu X."/>
            <person name="de Brujin I."/>
            <person name="Lundin D."/>
            <person name="Andersson A."/>
            <person name="Bertilsson S."/>
            <person name="Dopson M."/>
        </authorList>
    </citation>
    <scope>NUCLEOTIDE SEQUENCE</scope>
    <source>
        <strain evidence="1">MM171B04282</strain>
    </source>
</reference>
<protein>
    <submittedName>
        <fullName evidence="1">Uncharacterized protein</fullName>
    </submittedName>
</protein>
<dbReference type="AlphaFoldDB" id="A0A6M3X694"/>
<dbReference type="EMBL" id="MT143964">
    <property type="protein sequence ID" value="QJH93294.1"/>
    <property type="molecule type" value="Genomic_DNA"/>
</dbReference>
<organism evidence="1">
    <name type="scientific">viral metagenome</name>
    <dbReference type="NCBI Taxonomy" id="1070528"/>
    <lineage>
        <taxon>unclassified sequences</taxon>
        <taxon>metagenomes</taxon>
        <taxon>organismal metagenomes</taxon>
    </lineage>
</organism>
<evidence type="ECO:0000313" key="1">
    <source>
        <dbReference type="EMBL" id="QJH93294.1"/>
    </source>
</evidence>
<name>A0A6M3X694_9ZZZZ</name>
<gene>
    <name evidence="1" type="ORF">MM171B04282_0006</name>
</gene>
<accession>A0A6M3X694</accession>
<sequence>MKMKTLFKKKCDECGKKYKTYPIILDNNPLSISAFIEQIQNEDGSLKRLCKECWDKKK</sequence>